<dbReference type="OrthoDB" id="9781996at2"/>
<accession>A0A0K2W9H6</accession>
<evidence type="ECO:0000313" key="2">
    <source>
        <dbReference type="EMBL" id="SDJ24370.1"/>
    </source>
</evidence>
<dbReference type="GeneID" id="42308939"/>
<feature type="transmembrane region" description="Helical" evidence="1">
    <location>
        <begin position="107"/>
        <end position="134"/>
    </location>
</feature>
<dbReference type="EMBL" id="FNED01000014">
    <property type="protein sequence ID" value="SDJ24370.1"/>
    <property type="molecule type" value="Genomic_DNA"/>
</dbReference>
<feature type="transmembrane region" description="Helical" evidence="1">
    <location>
        <begin position="12"/>
        <end position="34"/>
    </location>
</feature>
<evidence type="ECO:0000256" key="1">
    <source>
        <dbReference type="SAM" id="Phobius"/>
    </source>
</evidence>
<keyword evidence="1" id="KW-1133">Transmembrane helix</keyword>
<proteinExistence type="predicted"/>
<dbReference type="Pfam" id="PF12730">
    <property type="entry name" value="ABC2_membrane_4"/>
    <property type="match status" value="1"/>
</dbReference>
<feature type="transmembrane region" description="Helical" evidence="1">
    <location>
        <begin position="171"/>
        <end position="189"/>
    </location>
</feature>
<name>A0A0K2W9H6_ANEMI</name>
<feature type="transmembrane region" description="Helical" evidence="1">
    <location>
        <begin position="54"/>
        <end position="80"/>
    </location>
</feature>
<evidence type="ECO:0000313" key="3">
    <source>
        <dbReference type="Proteomes" id="UP000182836"/>
    </source>
</evidence>
<keyword evidence="1" id="KW-0472">Membrane</keyword>
<sequence>MNRLLGAELAKLRRSGIVWVAVGAPLFLALQGIANFLRYRDTMFAGSARTEWEILYEQCIIMYPALLLPLVITIMVALLARLEHSQNGWKQLLALPVTRGQVYRAKLVIACLLVLLNLGVLSIGTLAGGIMIGAEGTVPYGLILGRGLLAFVATLPVIAIQFVLSFRFSHVGVPLAIGTALAAPTIFAANSEQFWLYDPWTYPVMVYFGPTKEEFARGDWMYAGACGLFLLITWIGLQEFKKRDMV</sequence>
<keyword evidence="1" id="KW-0812">Transmembrane</keyword>
<protein>
    <submittedName>
        <fullName evidence="2">Uncharacterized protein</fullName>
    </submittedName>
</protein>
<dbReference type="AlphaFoldDB" id="A0A0K2W9H6"/>
<dbReference type="Proteomes" id="UP000182836">
    <property type="component" value="Unassembled WGS sequence"/>
</dbReference>
<feature type="transmembrane region" description="Helical" evidence="1">
    <location>
        <begin position="220"/>
        <end position="237"/>
    </location>
</feature>
<feature type="transmembrane region" description="Helical" evidence="1">
    <location>
        <begin position="140"/>
        <end position="164"/>
    </location>
</feature>
<organism evidence="2 3">
    <name type="scientific">Aneurinibacillus migulanus</name>
    <name type="common">Bacillus migulanus</name>
    <dbReference type="NCBI Taxonomy" id="47500"/>
    <lineage>
        <taxon>Bacteria</taxon>
        <taxon>Bacillati</taxon>
        <taxon>Bacillota</taxon>
        <taxon>Bacilli</taxon>
        <taxon>Bacillales</taxon>
        <taxon>Paenibacillaceae</taxon>
        <taxon>Aneurinibacillus group</taxon>
        <taxon>Aneurinibacillus</taxon>
    </lineage>
</organism>
<reference evidence="2 3" key="1">
    <citation type="submission" date="2016-10" db="EMBL/GenBank/DDBJ databases">
        <authorList>
            <person name="de Groot N.N."/>
        </authorList>
    </citation>
    <scope>NUCLEOTIDE SEQUENCE [LARGE SCALE GENOMIC DNA]</scope>
    <source>
        <strain evidence="2 3">DSM 2895</strain>
    </source>
</reference>
<dbReference type="CDD" id="cd21809">
    <property type="entry name" value="ABC-2_lan_permease-like"/>
    <property type="match status" value="1"/>
</dbReference>
<gene>
    <name evidence="2" type="ORF">SAMN04487909_11460</name>
</gene>
<dbReference type="RefSeq" id="WP_052520250.1">
    <property type="nucleotide sequence ID" value="NZ_BJOA01000064.1"/>
</dbReference>